<accession>A0A7W6NMC0</accession>
<organism evidence="1 2">
    <name type="scientific">Gellertiella hungarica</name>
    <dbReference type="NCBI Taxonomy" id="1572859"/>
    <lineage>
        <taxon>Bacteria</taxon>
        <taxon>Pseudomonadati</taxon>
        <taxon>Pseudomonadota</taxon>
        <taxon>Alphaproteobacteria</taxon>
        <taxon>Hyphomicrobiales</taxon>
        <taxon>Rhizobiaceae</taxon>
        <taxon>Gellertiella</taxon>
    </lineage>
</organism>
<proteinExistence type="predicted"/>
<protein>
    <submittedName>
        <fullName evidence="1">Uncharacterized protein</fullName>
    </submittedName>
</protein>
<gene>
    <name evidence="1" type="ORF">GGR23_004006</name>
</gene>
<comment type="caution">
    <text evidence="1">The sequence shown here is derived from an EMBL/GenBank/DDBJ whole genome shotgun (WGS) entry which is preliminary data.</text>
</comment>
<evidence type="ECO:0000313" key="2">
    <source>
        <dbReference type="Proteomes" id="UP000528286"/>
    </source>
</evidence>
<sequence>MITALSLILIAPLVLLIADARRHSRRKRL</sequence>
<dbReference type="AlphaFoldDB" id="A0A7W6NMC0"/>
<dbReference type="EMBL" id="JACIEZ010000011">
    <property type="protein sequence ID" value="MBB4066788.1"/>
    <property type="molecule type" value="Genomic_DNA"/>
</dbReference>
<keyword evidence="2" id="KW-1185">Reference proteome</keyword>
<name>A0A7W6NMC0_9HYPH</name>
<reference evidence="1 2" key="1">
    <citation type="submission" date="2020-08" db="EMBL/GenBank/DDBJ databases">
        <title>Genomic Encyclopedia of Type Strains, Phase IV (KMG-IV): sequencing the most valuable type-strain genomes for metagenomic binning, comparative biology and taxonomic classification.</title>
        <authorList>
            <person name="Goeker M."/>
        </authorList>
    </citation>
    <scope>NUCLEOTIDE SEQUENCE [LARGE SCALE GENOMIC DNA]</scope>
    <source>
        <strain evidence="1 2">DSM 29853</strain>
    </source>
</reference>
<evidence type="ECO:0000313" key="1">
    <source>
        <dbReference type="EMBL" id="MBB4066788.1"/>
    </source>
</evidence>
<dbReference type="Proteomes" id="UP000528286">
    <property type="component" value="Unassembled WGS sequence"/>
</dbReference>